<dbReference type="RefSeq" id="XP_002808728.1">
    <property type="nucleotide sequence ID" value="XM_002808682.1"/>
</dbReference>
<feature type="region of interest" description="Disordered" evidence="2">
    <location>
        <begin position="1212"/>
        <end position="1268"/>
    </location>
</feature>
<reference evidence="10" key="2">
    <citation type="journal article" date="2002" name="Nature">
        <title>Sequence of Plasmodium falciparum chromosomes 1, 3-9 and 13.</title>
        <authorList>
            <person name="Hall N."/>
            <person name="Pain A."/>
            <person name="Berriman M."/>
            <person name="Churcher C."/>
            <person name="Harris B."/>
            <person name="Harris D."/>
            <person name="Mungall K."/>
            <person name="Bowman S."/>
            <person name="Atkin R."/>
            <person name="Baker S."/>
            <person name="Barron A."/>
            <person name="Brooks K."/>
            <person name="Buckee C.O."/>
            <person name="Burrows C."/>
            <person name="Cherevach I."/>
            <person name="Chillingworth C."/>
            <person name="Chillingworth T."/>
            <person name="Christodoulou Z."/>
            <person name="Clark L."/>
            <person name="Clark R."/>
            <person name="Corto C."/>
            <person name="Cronin A."/>
            <person name="Davies R."/>
            <person name="Davies P."/>
            <person name="Dear P."/>
            <person name="Dearden F."/>
            <person name="Doggett J."/>
            <person name="Feltwell T."/>
            <person name="Goble A."/>
            <person name="Goodhead I."/>
            <person name="Gwilliam R."/>
            <person name="Hamlin N."/>
            <person name="Hance Z."/>
            <person name="Harper D."/>
            <person name="Hauser H."/>
            <person name="Hornsby T."/>
            <person name="Holroyd S."/>
            <person name="Horrocks P."/>
            <person name="Humphray S."/>
            <person name="Jagels K."/>
            <person name="James D."/>
            <person name="Johnson D."/>
            <person name="Kerhornou A."/>
            <person name="Knight A."/>
            <person name="Kontfortov B."/>
            <person name="Keyes S."/>
            <person name="Larke N."/>
            <person name="Lawson D."/>
            <person name="Lennard N."/>
            <person name="Line A."/>
            <person name="Maddison M."/>
            <person name="McLean J."/>
            <person name="Mooney P."/>
            <person name="Moule S."/>
            <person name="Murphy L."/>
            <person name="Oliver K."/>
            <person name="Ormond D."/>
            <person name="Price C."/>
            <person name="Quail M.A."/>
            <person name="Rabbinowitsch E."/>
            <person name="Rajandream M-A."/>
            <person name="Rutter S."/>
            <person name="Rutherford K.M."/>
            <person name="Sanders M."/>
            <person name="Simmonds M."/>
            <person name="Seeger K."/>
            <person name="Sharp S."/>
            <person name="Smith R."/>
            <person name="Squares R."/>
            <person name="Squares S."/>
            <person name="Stevens K."/>
            <person name="Taylor K."/>
            <person name="Tivey A."/>
            <person name="Unwin L."/>
            <person name="Whitehead S."/>
            <person name="Woodward J."/>
            <person name="Sulston J.E."/>
            <person name="Craig A."/>
            <person name="Newbold C."/>
            <person name="Barrell B.G."/>
        </authorList>
    </citation>
    <scope>NUCLEOTIDE SEQUENCE [LARGE SCALE GENOMIC DNA]</scope>
    <source>
        <strain evidence="10">Isolate 3D7</strain>
    </source>
</reference>
<feature type="compositionally biased region" description="Acidic residues" evidence="2">
    <location>
        <begin position="1692"/>
        <end position="1702"/>
    </location>
</feature>
<dbReference type="InterPro" id="IPR029210">
    <property type="entry name" value="PfEMP1_NTS"/>
</dbReference>
<dbReference type="InterPro" id="IPR042202">
    <property type="entry name" value="Duffy-ag-bd_sf"/>
</dbReference>
<feature type="domain" description="Duffy-antigen binding" evidence="4">
    <location>
        <begin position="977"/>
        <end position="1241"/>
    </location>
</feature>
<dbReference type="VEuPathDB" id="PlasmoDB:PF3D7_0833500"/>
<dbReference type="FunFam" id="1.10.1900.40:FF:000002">
    <property type="entry name" value="Erythrocyte membrane protein 1, PfEMP1"/>
    <property type="match status" value="1"/>
</dbReference>
<gene>
    <name evidence="9" type="ORF">PF3D7_0833500</name>
</gene>
<dbReference type="GO" id="GO:0046789">
    <property type="term" value="F:host cell surface receptor binding"/>
    <property type="evidence" value="ECO:0007669"/>
    <property type="project" value="InterPro"/>
</dbReference>
<dbReference type="FunFam" id="1.20.58.830:FF:000004">
    <property type="entry name" value="Erythrocyte membrane protein 1, PfEMP1"/>
    <property type="match status" value="1"/>
</dbReference>
<dbReference type="AlphaFoldDB" id="A0A143ZZY8"/>
<feature type="compositionally biased region" description="Low complexity" evidence="2">
    <location>
        <begin position="484"/>
        <end position="494"/>
    </location>
</feature>
<evidence type="ECO:0000256" key="1">
    <source>
        <dbReference type="SAM" id="Coils"/>
    </source>
</evidence>
<feature type="coiled-coil region" evidence="1">
    <location>
        <begin position="203"/>
        <end position="230"/>
    </location>
</feature>
<dbReference type="InterPro" id="IPR041480">
    <property type="entry name" value="CIDR1_gamma"/>
</dbReference>
<dbReference type="Pfam" id="PF15445">
    <property type="entry name" value="ATS"/>
    <property type="match status" value="1"/>
</dbReference>
<feature type="domain" description="Duffy-binding-like" evidence="8">
    <location>
        <begin position="315"/>
        <end position="472"/>
    </location>
</feature>
<feature type="domain" description="Duffy-binding-like" evidence="3">
    <location>
        <begin position="1532"/>
        <end position="1677"/>
    </location>
</feature>
<feature type="compositionally biased region" description="Pro residues" evidence="2">
    <location>
        <begin position="1744"/>
        <end position="1759"/>
    </location>
</feature>
<evidence type="ECO:0000259" key="4">
    <source>
        <dbReference type="Pfam" id="PF05424"/>
    </source>
</evidence>
<dbReference type="InterPro" id="IPR054595">
    <property type="entry name" value="DBL_C"/>
</dbReference>
<dbReference type="Pfam" id="PF03011">
    <property type="entry name" value="PFEMP"/>
    <property type="match status" value="2"/>
</dbReference>
<feature type="region of interest" description="Disordered" evidence="2">
    <location>
        <begin position="993"/>
        <end position="1029"/>
    </location>
</feature>
<feature type="compositionally biased region" description="Polar residues" evidence="2">
    <location>
        <begin position="1088"/>
        <end position="1106"/>
    </location>
</feature>
<feature type="region of interest" description="Disordered" evidence="2">
    <location>
        <begin position="1914"/>
        <end position="1965"/>
    </location>
</feature>
<dbReference type="Pfam" id="PF05424">
    <property type="entry name" value="Duffy_binding"/>
    <property type="match status" value="2"/>
</dbReference>
<dbReference type="SMR" id="A0A143ZZY8"/>
<keyword evidence="10" id="KW-1185">Reference proteome</keyword>
<evidence type="ECO:0000259" key="5">
    <source>
        <dbReference type="Pfam" id="PF15445"/>
    </source>
</evidence>
<feature type="compositionally biased region" description="Gly residues" evidence="2">
    <location>
        <begin position="940"/>
        <end position="953"/>
    </location>
</feature>
<feature type="region of interest" description="Disordered" evidence="2">
    <location>
        <begin position="1164"/>
        <end position="1186"/>
    </location>
</feature>
<dbReference type="Gene3D" id="1.20.58.830">
    <property type="match status" value="3"/>
</dbReference>
<dbReference type="Pfam" id="PF22672">
    <property type="entry name" value="DBL_C"/>
    <property type="match status" value="2"/>
</dbReference>
<dbReference type="FunFam" id="1.10.1900.40:FF:000001">
    <property type="entry name" value="Erythrocyte membrane protein 1"/>
    <property type="match status" value="1"/>
</dbReference>
<feature type="region of interest" description="Disordered" evidence="2">
    <location>
        <begin position="1082"/>
        <end position="1109"/>
    </location>
</feature>
<dbReference type="Gene3D" id="1.10.1900.40">
    <property type="entry name" value="Acidic terminal segments, variant surface antigen of PfEMP1"/>
    <property type="match status" value="2"/>
</dbReference>
<sequence length="2269" mass="255775">MAQGGRGGQVGGDDYSDAKHLLDSIGKKVHDEIVKKDAKTYIGELAGLLSQASIFGGETVAFSEPCGLIKNESQKLAALGDPCGSASEKRFSKERVDEYDKKKIKCSNSEGACAPYRRLHVCDKNMVKMDTNNDSKAKHDLLLDVCLAAKYEGESLKTYRAQYDEQYPSSVSTFTMCTMLARSFADIGDIVRGRDLYRGNRKKNETKTEREKLDDKLKEIFENIRKENNSKLKSLTDDQIREYWWTANRNDVWKAITCSADKGNTYFRATCIDLNESPSMARDKCRCKDKSFTKETDQVPTYFDYVPQFLRWFEEWAEDFCRKKKKYVDIVKTYCRNETKGKYCSLNGYDCTKTKPAIGRLRMGNQCTKCFFACYPYEKWIDKKKEEFLKQKQKYEKEMEKYTNEASGSTGGRAKRSVSTTNYDGYESKFYKILKDKYKDEGLNKFLEKLSNEDVCTKVDDEGGKIRFEKVNSGGTARSGGTSGTSSTSGDSGTNDINNKTFYRSKYCQPCPLCGMKRTKNGGNKWEEKSGGNCKSGKLYRPKGGKDVTPIRILKSGENHDDIEEKLNAFCQAQNGTGGVANGSGSGTSDSQKLYQEWKCYQLEELTKVVQDGVEDEDDEDDEVYDKEVEGAGGLCILKKKKEKSEGKSQNDPDEIQKTFHNFFYYWVAHMLKDSIHWRTKKLDKCLQNGKKKCGKKICNGDCDCFKRWVEQKRKEWDPIKKQFSKQKGIPFGCYFTTLEGVLQLEFLNENTDEDAENNVSAEEAKEIQHLRQMLKQAGVAIGLDALGGCGTGGDSDNEKETLMDKFLEEEEQFAEKCIKKCQETQKQPTGDGVADTSPDPSRDTNVDPEQEEEEEEDDSEEQDATVNGPEDGGGEATQQPQGPSEKKEEVKVCETVKTALGGNLDEACNQKYGLPQRHWGWKCIPSGSGSTATREGEGSSDGGAKDGVGVNGGVLQRARRGTPGEKTATSSDSGAICVPPRRRRLYVTPLTRLAGGDKDTQASVSPQVVGETPQVSTPALTSPPPSDPRADVDLVKAFVESAAVETFFLWDRYKKEWEHRNKKPQDGLLLFGESTASDHMAALSHTGGPQQQPGSVSDDPQSKLQKSGEIPTDFLRQMFYTLGDYRDICIGGDRDIVGDTIVSNTEGGTPTKISEKIEQILSKQSGTHPPTPPGPPQTSVEKTTRESWWNAHAPSIWKGMICALTYKDGEEGKSPQVDTTVQKELLDKDGKPLNPQYQYTNAKLEEKNSGAKQNRNPTAPSDNKPTTLVDFISRPPYFRYLEEWGENFCKERKKRLKQIKVECKVDQDNDKNGKKCSGYGEDCHDNVFNNNYTTFPDFYCPDCGKYCSSYRKWIERKGKEFIKQKNAYKEQKTNFQTQSETAKEFLQKLGSCKNNNRNENAEDNNKIFEDNGDTFEPAKDCKPCSQFRVKSEKCNCRSSGKGNTCNDKNSIDVNDIGDGGNSTVLEMRVSDDSKSGSGFDGLGECKEAHIFKGIRKDVWTCEKVCGYNVCKPIKVDGKENGENQIIIIRALFKRWLEYFLEDYNKIRKKLKPCKKNGEGSPCIKDCDKICECVTKWIEKKRTEWTNIKKHYLEKKHEKGDDGMTSLVKNFLEDLQDRPEFQNAIKPCNDLNAFEKSCGLHGAEISQKKEGEDYDLVLCLLKKLEEKAKKCKEDHSSGEQTEKECQEYPPLPDEEYENEDENEKTNIQPKFCPKQQTPPKQEDEDGCVPAEAPKEVVPEKKVPSDPPPAPAPAAPPSTPAAPKHPRGGEEKKAKPSLPNPPTVFDNPHVKTALVTSTLAWSVGIGFAAFTYFYLKKKTKSPVDLLRVLDIHKGDYDIPTKLSPNRYIPYTSGKYRGKTYIYLEGDSGTDSGYTDHYSDITSSSESEYEELDINDIYVPGSPKYKTLIEVVLEPSGNNTTASGKNTTASGKTQSGNNTTASGKNTPSDTQNDIQNDGIPSNKFSDNEWNTLKDDFISNMLQNEPNTEQNMLGYNVDNNTHPTMSRDNMEEKPFITSIHDRDLYTGEEYNYNVNMSTNNVDIPMSDKNGNYTGIDLINDTLSGNHNVDIYDELLKRKENELFGTNNPKRTSTYSVAKNTNSDPILNQINLFHTWLDRHRDMCEQWDTNNKKEELLDKLKEEWENETHSGNTHPSDSNKTLNTDVSIQIHMDDPKTTNEFTYVDSNPNQVDDTYVDTYPNNSSMDTILEDLEKYKEPYYDVQDDIYYDVNDDHDTSTVDSNNMDVPSKVQIEMDVNTKLVKEKYPIADVWDI</sequence>
<feature type="region of interest" description="Disordered" evidence="2">
    <location>
        <begin position="928"/>
        <end position="976"/>
    </location>
</feature>
<dbReference type="PhylomeDB" id="A0A143ZZY8"/>
<evidence type="ECO:0000256" key="2">
    <source>
        <dbReference type="SAM" id="MobiDB-lite"/>
    </source>
</evidence>
<feature type="domain" description="Plasmodium falciparum erythrocyte membrane protein-1 N-terminal segment" evidence="6">
    <location>
        <begin position="17"/>
        <end position="53"/>
    </location>
</feature>
<dbReference type="GO" id="GO:0016020">
    <property type="term" value="C:membrane"/>
    <property type="evidence" value="ECO:0007669"/>
    <property type="project" value="InterPro"/>
</dbReference>
<dbReference type="PaxDb" id="5833-MAL7P1.212"/>
<evidence type="ECO:0000259" key="6">
    <source>
        <dbReference type="Pfam" id="PF15447"/>
    </source>
</evidence>
<feature type="region of interest" description="Disordered" evidence="2">
    <location>
        <begin position="824"/>
        <end position="891"/>
    </location>
</feature>
<dbReference type="Gene3D" id="1.20.1310.20">
    <property type="entry name" value="Duffy-antigen binding domain"/>
    <property type="match status" value="2"/>
</dbReference>
<dbReference type="Gene3D" id="1.20.58.1930">
    <property type="match status" value="1"/>
</dbReference>
<dbReference type="GeneID" id="9221932"/>
<evidence type="ECO:0000259" key="7">
    <source>
        <dbReference type="Pfam" id="PF18562"/>
    </source>
</evidence>
<feature type="domain" description="Duffy-antigen binding" evidence="4">
    <location>
        <begin position="111"/>
        <end position="311"/>
    </location>
</feature>
<dbReference type="FunFam" id="1.20.58.1930:FF:000001">
    <property type="entry name" value="Erythrocyte membrane protein 1, PfEMP1"/>
    <property type="match status" value="1"/>
</dbReference>
<evidence type="ECO:0000313" key="9">
    <source>
        <dbReference type="EMBL" id="CZT62778.1"/>
    </source>
</evidence>
<feature type="region of interest" description="Disordered" evidence="2">
    <location>
        <begin position="1672"/>
        <end position="1785"/>
    </location>
</feature>
<feature type="region of interest" description="Disordered" evidence="2">
    <location>
        <begin position="470"/>
        <end position="496"/>
    </location>
</feature>
<feature type="domain" description="Duffy-binding-like" evidence="8">
    <location>
        <begin position="1284"/>
        <end position="1414"/>
    </location>
</feature>
<feature type="compositionally biased region" description="Polar residues" evidence="2">
    <location>
        <begin position="1251"/>
        <end position="1267"/>
    </location>
</feature>
<reference evidence="10" key="1">
    <citation type="journal article" date="2002" name="Nature">
        <title>Genome sequence of the human malaria parasite Plasmodium falciparum.</title>
        <authorList>
            <person name="Gardner M.J."/>
            <person name="Hall N."/>
            <person name="Fung E."/>
            <person name="White O."/>
            <person name="Berriman M."/>
            <person name="Hyman R.W."/>
            <person name="Carlton J.M."/>
            <person name="Pain A."/>
            <person name="Nelson K.E."/>
            <person name="Bowman S."/>
            <person name="Paulsen I.T."/>
            <person name="James K."/>
            <person name="Eisen J.A."/>
            <person name="Rutherford K."/>
            <person name="Salzberg S.L."/>
            <person name="Craig A."/>
            <person name="Kyes S."/>
            <person name="Chan M.S."/>
            <person name="Nene V."/>
            <person name="Shallom S.J."/>
            <person name="Suh B."/>
            <person name="Peterson J."/>
            <person name="Angiuoli S."/>
            <person name="Pertea M."/>
            <person name="Allen J."/>
            <person name="Selengut J."/>
            <person name="Haft D."/>
            <person name="Mather M.W."/>
            <person name="Vaidya A.B."/>
            <person name="Martin D.M."/>
            <person name="Fairlamb A.H."/>
            <person name="Fraunholz M.J."/>
            <person name="Roos D.S."/>
            <person name="Ralph S.A."/>
            <person name="McFadden G.I."/>
            <person name="Cummings L.M."/>
            <person name="Subramanian G.M."/>
            <person name="Mungall C."/>
            <person name="Venter J.C."/>
            <person name="Carucci D.J."/>
            <person name="Hoffman S.L."/>
            <person name="Newbold C."/>
            <person name="Davis R.W."/>
            <person name="Fraser C.M."/>
            <person name="Barrell B."/>
        </authorList>
    </citation>
    <scope>NUCLEOTIDE SEQUENCE [LARGE SCALE GENOMIC DNA]</scope>
    <source>
        <strain evidence="10">Isolate 3D7</strain>
    </source>
</reference>
<dbReference type="OMA" id="VECKVDQ"/>
<dbReference type="SUPFAM" id="SSF140924">
    <property type="entry name" value="Duffy binding domain-like"/>
    <property type="match status" value="4"/>
</dbReference>
<evidence type="ECO:0000259" key="8">
    <source>
        <dbReference type="Pfam" id="PF22672"/>
    </source>
</evidence>
<feature type="domain" description="Duffy-binding-like" evidence="3">
    <location>
        <begin position="663"/>
        <end position="824"/>
    </location>
</feature>
<protein>
    <submittedName>
        <fullName evidence="9">Erythrocyte membrane protein 1, PfEMP1</fullName>
    </submittedName>
</protein>
<feature type="compositionally biased region" description="Acidic residues" evidence="2">
    <location>
        <begin position="847"/>
        <end position="864"/>
    </location>
</feature>
<name>A0A143ZZY8_PLAF7</name>
<feature type="compositionally biased region" description="Basic and acidic residues" evidence="2">
    <location>
        <begin position="1732"/>
        <end position="1743"/>
    </location>
</feature>
<feature type="compositionally biased region" description="Basic and acidic residues" evidence="2">
    <location>
        <begin position="1672"/>
        <end position="1686"/>
    </location>
</feature>
<dbReference type="InterPro" id="IPR029211">
    <property type="entry name" value="PfEMP1_ATS"/>
</dbReference>
<keyword evidence="1" id="KW-0175">Coiled coil</keyword>
<feature type="domain" description="Cysteine-rich interdomain region 1 gamma" evidence="7">
    <location>
        <begin position="1463"/>
        <end position="1514"/>
    </location>
</feature>
<organism evidence="9 10">
    <name type="scientific">Plasmodium falciparum (isolate 3D7)</name>
    <dbReference type="NCBI Taxonomy" id="36329"/>
    <lineage>
        <taxon>Eukaryota</taxon>
        <taxon>Sar</taxon>
        <taxon>Alveolata</taxon>
        <taxon>Apicomplexa</taxon>
        <taxon>Aconoidasida</taxon>
        <taxon>Haemosporida</taxon>
        <taxon>Plasmodiidae</taxon>
        <taxon>Plasmodium</taxon>
        <taxon>Plasmodium (Laverania)</taxon>
    </lineage>
</organism>
<dbReference type="InParanoid" id="A0A143ZZY8"/>
<dbReference type="KEGG" id="pfa:PF3D7_0833500"/>
<evidence type="ECO:0000313" key="10">
    <source>
        <dbReference type="Proteomes" id="UP000001450"/>
    </source>
</evidence>
<proteinExistence type="predicted"/>
<evidence type="ECO:0000259" key="3">
    <source>
        <dbReference type="Pfam" id="PF03011"/>
    </source>
</evidence>
<dbReference type="Pfam" id="PF15447">
    <property type="entry name" value="NTS"/>
    <property type="match status" value="1"/>
</dbReference>
<dbReference type="InterPro" id="IPR008602">
    <property type="entry name" value="Duffy-antigen-binding"/>
</dbReference>
<accession>A0A143ZZY8</accession>
<dbReference type="Proteomes" id="UP000001450">
    <property type="component" value="Chromosome 8"/>
</dbReference>
<dbReference type="InterPro" id="IPR004258">
    <property type="entry name" value="DBL"/>
</dbReference>
<dbReference type="Pfam" id="PF18562">
    <property type="entry name" value="CIDR1_gamma"/>
    <property type="match status" value="1"/>
</dbReference>
<feature type="domain" description="Plasmodium falciparum erythrocyte membrane protein 1 acidic terminal segment" evidence="5">
    <location>
        <begin position="1797"/>
        <end position="2269"/>
    </location>
</feature>
<dbReference type="EMBL" id="AL844507">
    <property type="protein sequence ID" value="CZT62778.1"/>
    <property type="molecule type" value="Genomic_DNA"/>
</dbReference>
<dbReference type="InterPro" id="IPR044932">
    <property type="entry name" value="PfEMP1_ATS_sf"/>
</dbReference>